<keyword evidence="3" id="KW-1185">Reference proteome</keyword>
<accession>A0A6L6XW15</accession>
<dbReference type="InterPro" id="IPR021678">
    <property type="entry name" value="DUF3263"/>
</dbReference>
<name>A0A6L6XW15_9ACTN</name>
<organism evidence="2 3">
    <name type="scientific">Nocardioides agri</name>
    <dbReference type="NCBI Taxonomy" id="2682843"/>
    <lineage>
        <taxon>Bacteria</taxon>
        <taxon>Bacillati</taxon>
        <taxon>Actinomycetota</taxon>
        <taxon>Actinomycetes</taxon>
        <taxon>Propionibacteriales</taxon>
        <taxon>Nocardioidaceae</taxon>
        <taxon>Nocardioides</taxon>
    </lineage>
</organism>
<feature type="compositionally biased region" description="Pro residues" evidence="1">
    <location>
        <begin position="16"/>
        <end position="28"/>
    </location>
</feature>
<sequence>MPLQHRTRHRRRPTRRPCPLPARAPDPTPRCTRGPPQHRRASRPHRRDRRLPPRLVRAAPRARPRPVPRGRRPPRRPPGADPVTDHERTALTLAAIHYRHPAVRETHAMEQLGLTPTRYWALVDHLLDRPDALAKMPAEVHRLRRVRDARKRQRAAR</sequence>
<gene>
    <name evidence="2" type="ORF">GON03_18920</name>
</gene>
<evidence type="ECO:0000313" key="3">
    <source>
        <dbReference type="Proteomes" id="UP000473525"/>
    </source>
</evidence>
<feature type="compositionally biased region" description="Basic residues" evidence="1">
    <location>
        <begin position="60"/>
        <end position="75"/>
    </location>
</feature>
<dbReference type="EMBL" id="WSEK01000005">
    <property type="protein sequence ID" value="MVQ51258.1"/>
    <property type="molecule type" value="Genomic_DNA"/>
</dbReference>
<reference evidence="2 3" key="1">
    <citation type="submission" date="2019-12" db="EMBL/GenBank/DDBJ databases">
        <authorList>
            <person name="Huq M.A."/>
        </authorList>
    </citation>
    <scope>NUCLEOTIDE SEQUENCE [LARGE SCALE GENOMIC DNA]</scope>
    <source>
        <strain evidence="2 3">MAH-18</strain>
    </source>
</reference>
<dbReference type="Pfam" id="PF11662">
    <property type="entry name" value="DUF3263"/>
    <property type="match status" value="1"/>
</dbReference>
<proteinExistence type="predicted"/>
<evidence type="ECO:0000313" key="2">
    <source>
        <dbReference type="EMBL" id="MVQ51258.1"/>
    </source>
</evidence>
<evidence type="ECO:0000256" key="1">
    <source>
        <dbReference type="SAM" id="MobiDB-lite"/>
    </source>
</evidence>
<comment type="caution">
    <text evidence="2">The sequence shown here is derived from an EMBL/GenBank/DDBJ whole genome shotgun (WGS) entry which is preliminary data.</text>
</comment>
<protein>
    <submittedName>
        <fullName evidence="2">DUF3263 domain-containing protein</fullName>
    </submittedName>
</protein>
<dbReference type="Proteomes" id="UP000473525">
    <property type="component" value="Unassembled WGS sequence"/>
</dbReference>
<feature type="region of interest" description="Disordered" evidence="1">
    <location>
        <begin position="1"/>
        <end position="87"/>
    </location>
</feature>
<feature type="compositionally biased region" description="Basic residues" evidence="1">
    <location>
        <begin position="1"/>
        <end position="15"/>
    </location>
</feature>
<dbReference type="AlphaFoldDB" id="A0A6L6XW15"/>
<feature type="compositionally biased region" description="Basic residues" evidence="1">
    <location>
        <begin position="36"/>
        <end position="49"/>
    </location>
</feature>